<dbReference type="InterPro" id="IPR008271">
    <property type="entry name" value="Ser/Thr_kinase_AS"/>
</dbReference>
<dbReference type="GO" id="GO:0016020">
    <property type="term" value="C:membrane"/>
    <property type="evidence" value="ECO:0007669"/>
    <property type="project" value="TreeGrafter"/>
</dbReference>
<dbReference type="PANTHER" id="PTHR24348">
    <property type="entry name" value="SERINE/THREONINE-PROTEIN KINASE UNC-51-RELATED"/>
    <property type="match status" value="1"/>
</dbReference>
<feature type="domain" description="Protein kinase" evidence="5">
    <location>
        <begin position="22"/>
        <end position="338"/>
    </location>
</feature>
<dbReference type="InterPro" id="IPR011009">
    <property type="entry name" value="Kinase-like_dom_sf"/>
</dbReference>
<dbReference type="InterPro" id="IPR045269">
    <property type="entry name" value="Atg1-like"/>
</dbReference>
<sequence length="365" mass="42578">MEQKGDQRKQEALDYLTFKQHYCVEKFLDEGGQAWVYKVVKDKIPYAAKIVDLERFQHQKSNVSKEDQFKQMLNEEIRLVQALDHNKNIVEAPVEQIYTGKACYLIQKFYNRGNLQNYLEQYAESEEIPDEGTIAHVIGSVVRGLVDIHRINIVHSDLKIQNILIHDPSDQEKTKKNAADLSHCEIAICDFGFAIMTKRKYDDLEVAKGGSLFYYSPEQLFNDIQQVSKASDIWAIGVITHLLVFKRYPFLNQILNQDFGHLDPEVKNLQVNAEKIPNIDLKLFRASFKKLMKEKKLQLNIQESRPLSIELINFIDKCFKLDPSKRSTAEELLNHPFVRKQKSGLFIKNPFEISFIEERDYFETQ</sequence>
<evidence type="ECO:0000256" key="2">
    <source>
        <dbReference type="ARBA" id="ARBA00022741"/>
    </source>
</evidence>
<dbReference type="PANTHER" id="PTHR24348:SF22">
    <property type="entry name" value="NON-SPECIFIC SERINE_THREONINE PROTEIN KINASE"/>
    <property type="match status" value="1"/>
</dbReference>
<dbReference type="InterPro" id="IPR000719">
    <property type="entry name" value="Prot_kinase_dom"/>
</dbReference>
<dbReference type="GO" id="GO:0005829">
    <property type="term" value="C:cytosol"/>
    <property type="evidence" value="ECO:0007669"/>
    <property type="project" value="TreeGrafter"/>
</dbReference>
<dbReference type="GO" id="GO:0005524">
    <property type="term" value="F:ATP binding"/>
    <property type="evidence" value="ECO:0007669"/>
    <property type="project" value="UniProtKB-KW"/>
</dbReference>
<keyword evidence="3 6" id="KW-0418">Kinase</keyword>
<dbReference type="GO" id="GO:0005776">
    <property type="term" value="C:autophagosome"/>
    <property type="evidence" value="ECO:0007669"/>
    <property type="project" value="TreeGrafter"/>
</dbReference>
<dbReference type="SUPFAM" id="SSF56112">
    <property type="entry name" value="Protein kinase-like (PK-like)"/>
    <property type="match status" value="1"/>
</dbReference>
<dbReference type="GO" id="GO:0000407">
    <property type="term" value="C:phagophore assembly site"/>
    <property type="evidence" value="ECO:0007669"/>
    <property type="project" value="TreeGrafter"/>
</dbReference>
<dbReference type="EMBL" id="CCKQ01018223">
    <property type="protein sequence ID" value="CDW90170.1"/>
    <property type="molecule type" value="Genomic_DNA"/>
</dbReference>
<reference evidence="6 7" key="1">
    <citation type="submission" date="2014-06" db="EMBL/GenBank/DDBJ databases">
        <authorList>
            <person name="Swart Estienne"/>
        </authorList>
    </citation>
    <scope>NUCLEOTIDE SEQUENCE [LARGE SCALE GENOMIC DNA]</scope>
    <source>
        <strain evidence="6 7">130c</strain>
    </source>
</reference>
<keyword evidence="1" id="KW-0808">Transferase</keyword>
<proteinExistence type="predicted"/>
<dbReference type="OrthoDB" id="5966500at2759"/>
<evidence type="ECO:0000256" key="4">
    <source>
        <dbReference type="ARBA" id="ARBA00022840"/>
    </source>
</evidence>
<dbReference type="PROSITE" id="PS50011">
    <property type="entry name" value="PROTEIN_KINASE_DOM"/>
    <property type="match status" value="1"/>
</dbReference>
<evidence type="ECO:0000313" key="6">
    <source>
        <dbReference type="EMBL" id="CDW90170.1"/>
    </source>
</evidence>
<dbReference type="GO" id="GO:0004674">
    <property type="term" value="F:protein serine/threonine kinase activity"/>
    <property type="evidence" value="ECO:0007669"/>
    <property type="project" value="InterPro"/>
</dbReference>
<dbReference type="PROSITE" id="PS00108">
    <property type="entry name" value="PROTEIN_KINASE_ST"/>
    <property type="match status" value="1"/>
</dbReference>
<dbReference type="Gene3D" id="3.30.200.20">
    <property type="entry name" value="Phosphorylase Kinase, domain 1"/>
    <property type="match status" value="1"/>
</dbReference>
<evidence type="ECO:0000259" key="5">
    <source>
        <dbReference type="PROSITE" id="PS50011"/>
    </source>
</evidence>
<dbReference type="GO" id="GO:0000045">
    <property type="term" value="P:autophagosome assembly"/>
    <property type="evidence" value="ECO:0007669"/>
    <property type="project" value="TreeGrafter"/>
</dbReference>
<gene>
    <name evidence="6" type="primary">Contig14857.g15824</name>
    <name evidence="6" type="ORF">STYLEM_19311</name>
</gene>
<accession>A0A078B6L0</accession>
<name>A0A078B6L0_STYLE</name>
<dbReference type="Gene3D" id="1.10.510.10">
    <property type="entry name" value="Transferase(Phosphotransferase) domain 1"/>
    <property type="match status" value="1"/>
</dbReference>
<dbReference type="Pfam" id="PF00069">
    <property type="entry name" value="Pkinase"/>
    <property type="match status" value="1"/>
</dbReference>
<organism evidence="6 7">
    <name type="scientific">Stylonychia lemnae</name>
    <name type="common">Ciliate</name>
    <dbReference type="NCBI Taxonomy" id="5949"/>
    <lineage>
        <taxon>Eukaryota</taxon>
        <taxon>Sar</taxon>
        <taxon>Alveolata</taxon>
        <taxon>Ciliophora</taxon>
        <taxon>Intramacronucleata</taxon>
        <taxon>Spirotrichea</taxon>
        <taxon>Stichotrichia</taxon>
        <taxon>Sporadotrichida</taxon>
        <taxon>Oxytrichidae</taxon>
        <taxon>Stylonychinae</taxon>
        <taxon>Stylonychia</taxon>
    </lineage>
</organism>
<keyword evidence="7" id="KW-1185">Reference proteome</keyword>
<evidence type="ECO:0000256" key="3">
    <source>
        <dbReference type="ARBA" id="ARBA00022777"/>
    </source>
</evidence>
<evidence type="ECO:0000313" key="7">
    <source>
        <dbReference type="Proteomes" id="UP000039865"/>
    </source>
</evidence>
<keyword evidence="4" id="KW-0067">ATP-binding</keyword>
<evidence type="ECO:0000256" key="1">
    <source>
        <dbReference type="ARBA" id="ARBA00022679"/>
    </source>
</evidence>
<dbReference type="Proteomes" id="UP000039865">
    <property type="component" value="Unassembled WGS sequence"/>
</dbReference>
<protein>
    <submittedName>
        <fullName evidence="6">Protein kinase domain containing protein</fullName>
    </submittedName>
</protein>
<keyword evidence="2" id="KW-0547">Nucleotide-binding</keyword>
<dbReference type="GO" id="GO:0010506">
    <property type="term" value="P:regulation of autophagy"/>
    <property type="evidence" value="ECO:0007669"/>
    <property type="project" value="InterPro"/>
</dbReference>
<dbReference type="InParanoid" id="A0A078B6L0"/>
<dbReference type="SMART" id="SM00220">
    <property type="entry name" value="S_TKc"/>
    <property type="match status" value="1"/>
</dbReference>
<dbReference type="AlphaFoldDB" id="A0A078B6L0"/>